<dbReference type="InterPro" id="IPR011047">
    <property type="entry name" value="Quinoprotein_ADH-like_sf"/>
</dbReference>
<name>L7LEK8_9ACTN</name>
<dbReference type="InterPro" id="IPR015943">
    <property type="entry name" value="WD40/YVTN_repeat-like_dom_sf"/>
</dbReference>
<sequence>MAGTPPPRTRVAPERRTRLDLAVTAAIVVLVVVAGVLLWWTAPARSTELTTADEEPSAPLPTESLPTELHELWRAPSPATAVPAVARATVLTGHEGTMTGRDPQTGQPLWRYTRTAPLCALAAAWPGGENDALGVYRNRRGCSEVTALNAGTGARKGNRTSDADSRIALSYDRSYALAAGDTRLETWGTNLVRGIEYGRIEAPVNPETAPDRHDCTLHSAISGADRVAVVERCSGDTGYRLTVLSSTMTSEEKIRQWGSELITESTAAAPPAVISVTDTTVTVYDGGGDPGSGHPGPTVRMFGHDALQRAARSVSGEVTPPPGSRPLTASGLTTYWTGRSTLVLDANSGQARVRIEDTIGPGEVATALMIPVPGAISLRDPVSGEELRKLPVDRGDYRGLVSLSVLGPYVIEQRGDQIVVLGPRG</sequence>
<proteinExistence type="predicted"/>
<accession>L7LEK8</accession>
<dbReference type="EMBL" id="BANT01000040">
    <property type="protein sequence ID" value="GAC58463.1"/>
    <property type="molecule type" value="Genomic_DNA"/>
</dbReference>
<keyword evidence="1" id="KW-0472">Membrane</keyword>
<comment type="caution">
    <text evidence="2">The sequence shown here is derived from an EMBL/GenBank/DDBJ whole genome shotgun (WGS) entry which is preliminary data.</text>
</comment>
<gene>
    <name evidence="2" type="ORF">GOHSU_40_00470</name>
</gene>
<dbReference type="SUPFAM" id="SSF50998">
    <property type="entry name" value="Quinoprotein alcohol dehydrogenase-like"/>
    <property type="match status" value="1"/>
</dbReference>
<dbReference type="Proteomes" id="UP000053405">
    <property type="component" value="Unassembled WGS sequence"/>
</dbReference>
<keyword evidence="3" id="KW-1185">Reference proteome</keyword>
<evidence type="ECO:0000313" key="3">
    <source>
        <dbReference type="Proteomes" id="UP000053405"/>
    </source>
</evidence>
<dbReference type="AlphaFoldDB" id="L7LEK8"/>
<dbReference type="OrthoDB" id="5182370at2"/>
<dbReference type="eggNOG" id="COG1520">
    <property type="taxonomic scope" value="Bacteria"/>
</dbReference>
<evidence type="ECO:0000313" key="2">
    <source>
        <dbReference type="EMBL" id="GAC58463.1"/>
    </source>
</evidence>
<feature type="transmembrane region" description="Helical" evidence="1">
    <location>
        <begin position="21"/>
        <end position="40"/>
    </location>
</feature>
<keyword evidence="1" id="KW-0812">Transmembrane</keyword>
<organism evidence="2 3">
    <name type="scientific">Gordonia hirsuta DSM 44140 = NBRC 16056</name>
    <dbReference type="NCBI Taxonomy" id="1121927"/>
    <lineage>
        <taxon>Bacteria</taxon>
        <taxon>Bacillati</taxon>
        <taxon>Actinomycetota</taxon>
        <taxon>Actinomycetes</taxon>
        <taxon>Mycobacteriales</taxon>
        <taxon>Gordoniaceae</taxon>
        <taxon>Gordonia</taxon>
    </lineage>
</organism>
<dbReference type="STRING" id="1121927.GOHSU_40_00470"/>
<keyword evidence="1" id="KW-1133">Transmembrane helix</keyword>
<dbReference type="Gene3D" id="2.130.10.10">
    <property type="entry name" value="YVTN repeat-like/Quinoprotein amine dehydrogenase"/>
    <property type="match status" value="1"/>
</dbReference>
<evidence type="ECO:0000256" key="1">
    <source>
        <dbReference type="SAM" id="Phobius"/>
    </source>
</evidence>
<protein>
    <submittedName>
        <fullName evidence="2">Uncharacterized protein</fullName>
    </submittedName>
</protein>
<dbReference type="RefSeq" id="WP_005942635.1">
    <property type="nucleotide sequence ID" value="NZ_ATVK01000059.1"/>
</dbReference>
<reference evidence="2 3" key="1">
    <citation type="submission" date="2012-12" db="EMBL/GenBank/DDBJ databases">
        <title>Whole genome shotgun sequence of Gordonia hirsuta NBRC 16056.</title>
        <authorList>
            <person name="Isaki-Nakamura S."/>
            <person name="Hosoyama A."/>
            <person name="Tsuchikane K."/>
            <person name="Katsumata H."/>
            <person name="Baba S."/>
            <person name="Yamazaki S."/>
            <person name="Fujita N."/>
        </authorList>
    </citation>
    <scope>NUCLEOTIDE SEQUENCE [LARGE SCALE GENOMIC DNA]</scope>
    <source>
        <strain evidence="2 3">NBRC 16056</strain>
    </source>
</reference>